<evidence type="ECO:0000256" key="1">
    <source>
        <dbReference type="SAM" id="MobiDB-lite"/>
    </source>
</evidence>
<feature type="region of interest" description="Disordered" evidence="1">
    <location>
        <begin position="1"/>
        <end position="44"/>
    </location>
</feature>
<dbReference type="AlphaFoldDB" id="A0A6J4R3Q1"/>
<reference evidence="2" key="1">
    <citation type="submission" date="2020-02" db="EMBL/GenBank/DDBJ databases">
        <authorList>
            <person name="Meier V. D."/>
        </authorList>
    </citation>
    <scope>NUCLEOTIDE SEQUENCE</scope>
    <source>
        <strain evidence="2">AVDCRST_MAG02</strain>
    </source>
</reference>
<sequence>WELRRYRPPPGTPTFPPTGSTRRSSAPTAAGHPTGPGRTETPTV</sequence>
<evidence type="ECO:0000313" key="2">
    <source>
        <dbReference type="EMBL" id="CAA9460505.1"/>
    </source>
</evidence>
<accession>A0A6J4R3Q1</accession>
<organism evidence="2">
    <name type="scientific">uncultured Rubrobacteraceae bacterium</name>
    <dbReference type="NCBI Taxonomy" id="349277"/>
    <lineage>
        <taxon>Bacteria</taxon>
        <taxon>Bacillati</taxon>
        <taxon>Actinomycetota</taxon>
        <taxon>Rubrobacteria</taxon>
        <taxon>Rubrobacterales</taxon>
        <taxon>Rubrobacteraceae</taxon>
        <taxon>environmental samples</taxon>
    </lineage>
</organism>
<protein>
    <submittedName>
        <fullName evidence="2">Uncharacterized protein</fullName>
    </submittedName>
</protein>
<proteinExistence type="predicted"/>
<feature type="non-terminal residue" evidence="2">
    <location>
        <position position="44"/>
    </location>
</feature>
<name>A0A6J4R3Q1_9ACTN</name>
<dbReference type="EMBL" id="CADCVH010000073">
    <property type="protein sequence ID" value="CAA9460505.1"/>
    <property type="molecule type" value="Genomic_DNA"/>
</dbReference>
<feature type="non-terminal residue" evidence="2">
    <location>
        <position position="1"/>
    </location>
</feature>
<gene>
    <name evidence="2" type="ORF">AVDCRST_MAG02-2199</name>
</gene>